<protein>
    <submittedName>
        <fullName evidence="1">Uncharacterized protein</fullName>
    </submittedName>
</protein>
<dbReference type="AlphaFoldDB" id="A0A138ZZV5"/>
<sequence>MWKGVEEIRPSQQRLRAPQMFRMLVQSSLSSLQESRRDVRMGRPINDTCQVSETKLQEADVACCTALCQNAIGRNAMLYWSQSQITLPSRTKNLNHYESALTTGQERPAGYDSKKLQAFLLKKHDLSHYQQHHGSRPTCQSLQSSEEALKATHSYNFVVLEADAPENGIKIVFRDSRALLGVEYFQRDTVR</sequence>
<name>A0A138ZZV5_GONPJ</name>
<gene>
    <name evidence="1" type="ORF">M427DRAFT_49302</name>
</gene>
<proteinExistence type="predicted"/>
<organism evidence="1 2">
    <name type="scientific">Gonapodya prolifera (strain JEL478)</name>
    <name type="common">Monoblepharis prolifera</name>
    <dbReference type="NCBI Taxonomy" id="1344416"/>
    <lineage>
        <taxon>Eukaryota</taxon>
        <taxon>Fungi</taxon>
        <taxon>Fungi incertae sedis</taxon>
        <taxon>Chytridiomycota</taxon>
        <taxon>Chytridiomycota incertae sedis</taxon>
        <taxon>Monoblepharidomycetes</taxon>
        <taxon>Monoblepharidales</taxon>
        <taxon>Gonapodyaceae</taxon>
        <taxon>Gonapodya</taxon>
    </lineage>
</organism>
<keyword evidence="2" id="KW-1185">Reference proteome</keyword>
<dbReference type="Proteomes" id="UP000070544">
    <property type="component" value="Unassembled WGS sequence"/>
</dbReference>
<reference evidence="1 2" key="1">
    <citation type="journal article" date="2015" name="Genome Biol. Evol.">
        <title>Phylogenomic analyses indicate that early fungi evolved digesting cell walls of algal ancestors of land plants.</title>
        <authorList>
            <person name="Chang Y."/>
            <person name="Wang S."/>
            <person name="Sekimoto S."/>
            <person name="Aerts A.L."/>
            <person name="Choi C."/>
            <person name="Clum A."/>
            <person name="LaButti K.M."/>
            <person name="Lindquist E.A."/>
            <person name="Yee Ngan C."/>
            <person name="Ohm R.A."/>
            <person name="Salamov A.A."/>
            <person name="Grigoriev I.V."/>
            <person name="Spatafora J.W."/>
            <person name="Berbee M.L."/>
        </authorList>
    </citation>
    <scope>NUCLEOTIDE SEQUENCE [LARGE SCALE GENOMIC DNA]</scope>
    <source>
        <strain evidence="1 2">JEL478</strain>
    </source>
</reference>
<evidence type="ECO:0000313" key="2">
    <source>
        <dbReference type="Proteomes" id="UP000070544"/>
    </source>
</evidence>
<dbReference type="EMBL" id="KQ965855">
    <property type="protein sequence ID" value="KXS09673.1"/>
    <property type="molecule type" value="Genomic_DNA"/>
</dbReference>
<evidence type="ECO:0000313" key="1">
    <source>
        <dbReference type="EMBL" id="KXS09673.1"/>
    </source>
</evidence>
<accession>A0A138ZZV5</accession>